<dbReference type="RefSeq" id="WP_084879877.1">
    <property type="nucleotide sequence ID" value="NZ_MLJI01000002.1"/>
</dbReference>
<keyword evidence="7" id="KW-1185">Reference proteome</keyword>
<organism evidence="6 7">
    <name type="scientific">Pantoea cypripedii</name>
    <name type="common">Pectobacterium cypripedii</name>
    <name type="synonym">Erwinia cypripedii</name>
    <dbReference type="NCBI Taxonomy" id="55209"/>
    <lineage>
        <taxon>Bacteria</taxon>
        <taxon>Pseudomonadati</taxon>
        <taxon>Pseudomonadota</taxon>
        <taxon>Gammaproteobacteria</taxon>
        <taxon>Enterobacterales</taxon>
        <taxon>Erwiniaceae</taxon>
        <taxon>Pantoea</taxon>
    </lineage>
</organism>
<evidence type="ECO:0000313" key="6">
    <source>
        <dbReference type="EMBL" id="ORM90151.1"/>
    </source>
</evidence>
<protein>
    <submittedName>
        <fullName evidence="6">DNA-binding protein</fullName>
    </submittedName>
</protein>
<dbReference type="EMBL" id="MLJI01000002">
    <property type="protein sequence ID" value="ORM90151.1"/>
    <property type="molecule type" value="Genomic_DNA"/>
</dbReference>
<comment type="caution">
    <text evidence="6">The sequence shown here is derived from an EMBL/GenBank/DDBJ whole genome shotgun (WGS) entry which is preliminary data.</text>
</comment>
<keyword evidence="2 4" id="KW-0238">DNA-binding</keyword>
<proteinExistence type="predicted"/>
<sequence length="296" mass="33290">MAKLNKNFKTLARQAGGSFKTVSDRMKIADRFAERLLKLNVQIRDIKNIRTGHIELYMKSRLSEEISRRTLQNEMSAIRALLRVAGKTFMANPAHEKLSNQALGISETSRDGTKVAIPDTYFRQVLTSVEKKDEGVSCALRLSRLLGLRTEETVQSAKSLRTWQKNLLNGDVKVRVVFGTKGGRPRDTTVLDREATLSAINTALKYLDKNNGKLIDKPSLHTAIERYRNIVREAGLTGKYAPHSLRYAYSVDVMNHHMKNGFSKEEAQALASMDLGHGDGRGHYVARVYNKVESNE</sequence>
<accession>A0A1X1EML0</accession>
<dbReference type="Pfam" id="PF12834">
    <property type="entry name" value="Phage_int_SAM_2"/>
    <property type="match status" value="1"/>
</dbReference>
<dbReference type="GO" id="GO:0015074">
    <property type="term" value="P:DNA integration"/>
    <property type="evidence" value="ECO:0007669"/>
    <property type="project" value="UniProtKB-KW"/>
</dbReference>
<keyword evidence="3" id="KW-0233">DNA recombination</keyword>
<dbReference type="GO" id="GO:0003677">
    <property type="term" value="F:DNA binding"/>
    <property type="evidence" value="ECO:0007669"/>
    <property type="project" value="UniProtKB-UniRule"/>
</dbReference>
<dbReference type="Proteomes" id="UP000193749">
    <property type="component" value="Unassembled WGS sequence"/>
</dbReference>
<dbReference type="InterPro" id="IPR024456">
    <property type="entry name" value="Integrase_catalytic_putative"/>
</dbReference>
<dbReference type="PROSITE" id="PS51900">
    <property type="entry name" value="CB"/>
    <property type="match status" value="1"/>
</dbReference>
<evidence type="ECO:0000259" key="5">
    <source>
        <dbReference type="PROSITE" id="PS51900"/>
    </source>
</evidence>
<keyword evidence="1" id="KW-0229">DNA integration</keyword>
<dbReference type="Pfam" id="PF12835">
    <property type="entry name" value="Integrase_1"/>
    <property type="match status" value="1"/>
</dbReference>
<reference evidence="6 7" key="1">
    <citation type="journal article" date="2017" name="Antonie Van Leeuwenhoek">
        <title>Phylogenomic resolution of the bacterial genus Pantoea and its relationship with Erwinia and Tatumella.</title>
        <authorList>
            <person name="Palmer M."/>
            <person name="Steenkamp E.T."/>
            <person name="Coetzee M.P."/>
            <person name="Chan W.Y."/>
            <person name="van Zyl E."/>
            <person name="De Maayer P."/>
            <person name="Coutinho T.A."/>
            <person name="Blom J."/>
            <person name="Smits T.H."/>
            <person name="Duffy B."/>
            <person name="Venter S.N."/>
        </authorList>
    </citation>
    <scope>NUCLEOTIDE SEQUENCE [LARGE SCALE GENOMIC DNA]</scope>
    <source>
        <strain evidence="6 7">LMG 2657</strain>
    </source>
</reference>
<dbReference type="InterPro" id="IPR013762">
    <property type="entry name" value="Integrase-like_cat_sf"/>
</dbReference>
<gene>
    <name evidence="6" type="ORF">HA50_26750</name>
</gene>
<evidence type="ECO:0000256" key="3">
    <source>
        <dbReference type="ARBA" id="ARBA00023172"/>
    </source>
</evidence>
<evidence type="ECO:0000256" key="2">
    <source>
        <dbReference type="ARBA" id="ARBA00023125"/>
    </source>
</evidence>
<evidence type="ECO:0000256" key="1">
    <source>
        <dbReference type="ARBA" id="ARBA00022908"/>
    </source>
</evidence>
<feature type="domain" description="Core-binding (CB)" evidence="5">
    <location>
        <begin position="1"/>
        <end position="86"/>
    </location>
</feature>
<dbReference type="Gene3D" id="1.10.443.10">
    <property type="entry name" value="Intergrase catalytic core"/>
    <property type="match status" value="1"/>
</dbReference>
<dbReference type="InterPro" id="IPR010998">
    <property type="entry name" value="Integrase_recombinase_N"/>
</dbReference>
<dbReference type="Gene3D" id="1.10.150.130">
    <property type="match status" value="1"/>
</dbReference>
<dbReference type="InterPro" id="IPR044068">
    <property type="entry name" value="CB"/>
</dbReference>
<dbReference type="AlphaFoldDB" id="A0A1X1EML0"/>
<name>A0A1X1EML0_PANCY</name>
<dbReference type="GO" id="GO:0006310">
    <property type="term" value="P:DNA recombination"/>
    <property type="evidence" value="ECO:0007669"/>
    <property type="project" value="UniProtKB-KW"/>
</dbReference>
<evidence type="ECO:0000313" key="7">
    <source>
        <dbReference type="Proteomes" id="UP000193749"/>
    </source>
</evidence>
<dbReference type="OrthoDB" id="6441149at2"/>
<dbReference type="InterPro" id="IPR024457">
    <property type="entry name" value="Putative_integrase_N"/>
</dbReference>
<dbReference type="SUPFAM" id="SSF56349">
    <property type="entry name" value="DNA breaking-rejoining enzymes"/>
    <property type="match status" value="1"/>
</dbReference>
<evidence type="ECO:0000256" key="4">
    <source>
        <dbReference type="PROSITE-ProRule" id="PRU01248"/>
    </source>
</evidence>
<dbReference type="InterPro" id="IPR011010">
    <property type="entry name" value="DNA_brk_join_enz"/>
</dbReference>